<accession>A0ABT6FHX2</accession>
<dbReference type="EMBL" id="JARRAG010000002">
    <property type="protein sequence ID" value="MDG3007144.1"/>
    <property type="molecule type" value="Genomic_DNA"/>
</dbReference>
<name>A0ABT6FHX2_9BACT</name>
<keyword evidence="3" id="KW-1185">Reference proteome</keyword>
<reference evidence="2 3" key="1">
    <citation type="submission" date="2023-03" db="EMBL/GenBank/DDBJ databases">
        <title>Paludisphaera mucosa sp. nov. a novel planctomycete from northern fen.</title>
        <authorList>
            <person name="Ivanova A."/>
        </authorList>
    </citation>
    <scope>NUCLEOTIDE SEQUENCE [LARGE SCALE GENOMIC DNA]</scope>
    <source>
        <strain evidence="2 3">Pla2</strain>
    </source>
</reference>
<evidence type="ECO:0000256" key="1">
    <source>
        <dbReference type="SAM" id="Phobius"/>
    </source>
</evidence>
<sequence>MSTRFLLAFYGFFVALVLLGAAAAGFLAVLGSAASPAGLRPFLNAAPFLGVASAIVLIIAHHPWYVWFRDQYRQPAALDVRSVDVDDPETPAEFASAVRSASQAWAALGYGPTTALHLVTREHEALTALAAHPRTGTVASVVFSSNDFRILGHMTRHAGGGGLATMNLSETSFLQWPFASWPGWSSLAVFEVDGPAPLARLHEARLEAAGRGDAALIAAPFDPVAYSHALFDEAMKVQVRAGYMVLDGDDYRLTRLGAWKVAFKCNIPIALLRVALARRRAERALRAFRA</sequence>
<proteinExistence type="predicted"/>
<dbReference type="RefSeq" id="WP_277863432.1">
    <property type="nucleotide sequence ID" value="NZ_JARRAG010000002.1"/>
</dbReference>
<feature type="transmembrane region" description="Helical" evidence="1">
    <location>
        <begin position="48"/>
        <end position="68"/>
    </location>
</feature>
<keyword evidence="1" id="KW-0472">Membrane</keyword>
<dbReference type="Proteomes" id="UP001216907">
    <property type="component" value="Unassembled WGS sequence"/>
</dbReference>
<evidence type="ECO:0000313" key="3">
    <source>
        <dbReference type="Proteomes" id="UP001216907"/>
    </source>
</evidence>
<keyword evidence="1" id="KW-0812">Transmembrane</keyword>
<organism evidence="2 3">
    <name type="scientific">Paludisphaera mucosa</name>
    <dbReference type="NCBI Taxonomy" id="3030827"/>
    <lineage>
        <taxon>Bacteria</taxon>
        <taxon>Pseudomonadati</taxon>
        <taxon>Planctomycetota</taxon>
        <taxon>Planctomycetia</taxon>
        <taxon>Isosphaerales</taxon>
        <taxon>Isosphaeraceae</taxon>
        <taxon>Paludisphaera</taxon>
    </lineage>
</organism>
<comment type="caution">
    <text evidence="2">The sequence shown here is derived from an EMBL/GenBank/DDBJ whole genome shotgun (WGS) entry which is preliminary data.</text>
</comment>
<keyword evidence="1" id="KW-1133">Transmembrane helix</keyword>
<evidence type="ECO:0000313" key="2">
    <source>
        <dbReference type="EMBL" id="MDG3007144.1"/>
    </source>
</evidence>
<gene>
    <name evidence="2" type="ORF">PZE19_25550</name>
</gene>
<protein>
    <submittedName>
        <fullName evidence="2">Uncharacterized protein</fullName>
    </submittedName>
</protein>